<accession>A0ABS3DXL9</accession>
<sequence>MQSVSFEGYELEVDYDKTINYYKNLPFIGEKEHCDCSYCKNYVLTTNTFPMIVKDLLQEIGVNPKKGAEVSHFYEEENGKHMYVADYRLYGKLLKSPISKTSKIYYVSNNDYFQIGFESVNIYENTSEKIGFWIEAFLPWIVDLDSE</sequence>
<protein>
    <submittedName>
        <fullName evidence="1">Uncharacterized protein</fullName>
    </submittedName>
</protein>
<reference evidence="1 2" key="1">
    <citation type="submission" date="2020-12" db="EMBL/GenBank/DDBJ databases">
        <title>Oil enriched cultivation method for isolating marine PHA-producing bacteria.</title>
        <authorList>
            <person name="Zheng W."/>
            <person name="Yu S."/>
            <person name="Huang Y."/>
        </authorList>
    </citation>
    <scope>NUCLEOTIDE SEQUENCE [LARGE SCALE GENOMIC DNA]</scope>
    <source>
        <strain evidence="1 2">SY-2-6</strain>
    </source>
</reference>
<evidence type="ECO:0000313" key="2">
    <source>
        <dbReference type="Proteomes" id="UP000663970"/>
    </source>
</evidence>
<dbReference type="RefSeq" id="WP_206934385.1">
    <property type="nucleotide sequence ID" value="NZ_JAEKJY010000004.1"/>
</dbReference>
<dbReference type="EMBL" id="JAEKJY010000004">
    <property type="protein sequence ID" value="MBN8236100.1"/>
    <property type="molecule type" value="Genomic_DNA"/>
</dbReference>
<gene>
    <name evidence="1" type="ORF">JF544_12620</name>
</gene>
<keyword evidence="2" id="KW-1185">Reference proteome</keyword>
<dbReference type="Proteomes" id="UP000663970">
    <property type="component" value="Unassembled WGS sequence"/>
</dbReference>
<evidence type="ECO:0000313" key="1">
    <source>
        <dbReference type="EMBL" id="MBN8236100.1"/>
    </source>
</evidence>
<name>A0ABS3DXL9_9BACI</name>
<comment type="caution">
    <text evidence="1">The sequence shown here is derived from an EMBL/GenBank/DDBJ whole genome shotgun (WGS) entry which is preliminary data.</text>
</comment>
<proteinExistence type="predicted"/>
<organism evidence="1 2">
    <name type="scientific">Halobacillus kuroshimensis</name>
    <dbReference type="NCBI Taxonomy" id="302481"/>
    <lineage>
        <taxon>Bacteria</taxon>
        <taxon>Bacillati</taxon>
        <taxon>Bacillota</taxon>
        <taxon>Bacilli</taxon>
        <taxon>Bacillales</taxon>
        <taxon>Bacillaceae</taxon>
        <taxon>Halobacillus</taxon>
    </lineage>
</organism>